<dbReference type="Proteomes" id="UP000011083">
    <property type="component" value="Unassembled WGS sequence"/>
</dbReference>
<feature type="compositionally biased region" description="Basic residues" evidence="1">
    <location>
        <begin position="161"/>
        <end position="174"/>
    </location>
</feature>
<protein>
    <submittedName>
        <fullName evidence="3">Fbox domain containing protein</fullName>
    </submittedName>
</protein>
<feature type="domain" description="F-box" evidence="2">
    <location>
        <begin position="56"/>
        <end position="97"/>
    </location>
</feature>
<feature type="region of interest" description="Disordered" evidence="1">
    <location>
        <begin position="144"/>
        <end position="192"/>
    </location>
</feature>
<feature type="compositionally biased region" description="Acidic residues" evidence="1">
    <location>
        <begin position="371"/>
        <end position="390"/>
    </location>
</feature>
<accession>L8H0X5</accession>
<feature type="compositionally biased region" description="Acidic residues" evidence="1">
    <location>
        <begin position="144"/>
        <end position="154"/>
    </location>
</feature>
<dbReference type="Pfam" id="PF12937">
    <property type="entry name" value="F-box-like"/>
    <property type="match status" value="1"/>
</dbReference>
<dbReference type="SUPFAM" id="SSF81383">
    <property type="entry name" value="F-box domain"/>
    <property type="match status" value="1"/>
</dbReference>
<dbReference type="GeneID" id="14919922"/>
<dbReference type="EMBL" id="KB007938">
    <property type="protein sequence ID" value="ELR19119.1"/>
    <property type="molecule type" value="Genomic_DNA"/>
</dbReference>
<dbReference type="KEGG" id="acan:ACA1_323530"/>
<feature type="compositionally biased region" description="Basic and acidic residues" evidence="1">
    <location>
        <begin position="8"/>
        <end position="17"/>
    </location>
</feature>
<keyword evidence="4" id="KW-1185">Reference proteome</keyword>
<dbReference type="VEuPathDB" id="AmoebaDB:ACA1_323530"/>
<dbReference type="OrthoDB" id="549243at2759"/>
<evidence type="ECO:0000259" key="2">
    <source>
        <dbReference type="Pfam" id="PF12937"/>
    </source>
</evidence>
<gene>
    <name evidence="3" type="ORF">ACA1_323530</name>
</gene>
<sequence length="508" mass="57745">MGKRKHSKTEDEVKGVHTENVAGATLRKRRLAKRTNRGRVTAAAQTGTSPLGVLNDDCLLHVLSFIGGPEQLLQQRAVSRHWGSLASSDPLWRPHFLRMFGPHVFGATDEELARKGDKPVSRSYSYYAEEDEEHVNYARHAEDDEHPDWEYSDEDQVKVKVASKKKKQKKKKTKKESSKDARGGCGPVDDSSLQESIEHVRRALESKGSDGPGTVGGTWFYRYIAACRLMPRLRLPHLADALKSKFTDWCERTQEESCETSKLDVCMVDLPHYPRGDVHYRLHRLAVLLSLLSTNKHAPKPGEEMQIGYAGKSCTITLARFCYAFLHGKERELAEELDLLSPPPACPDRKKMKAKGTKKKKKGKKALTESKDEDEDEDDENEHEYDEDDENARKAPRRYGWREFKEPALSLNVVGDFTPFAYFLSGPYGQKTRPFDISYPCLDENEEIFGSSSDTQAAYCFRTPKRGWAPGFFNASFSWFNHAAISTFYNPTLRQILVAKAMEKEIVW</sequence>
<dbReference type="InterPro" id="IPR036047">
    <property type="entry name" value="F-box-like_dom_sf"/>
</dbReference>
<feature type="compositionally biased region" description="Basic residues" evidence="1">
    <location>
        <begin position="350"/>
        <end position="365"/>
    </location>
</feature>
<dbReference type="RefSeq" id="XP_004341186.1">
    <property type="nucleotide sequence ID" value="XM_004341138.1"/>
</dbReference>
<evidence type="ECO:0000313" key="4">
    <source>
        <dbReference type="Proteomes" id="UP000011083"/>
    </source>
</evidence>
<feature type="region of interest" description="Disordered" evidence="1">
    <location>
        <begin position="339"/>
        <end position="392"/>
    </location>
</feature>
<feature type="region of interest" description="Disordered" evidence="1">
    <location>
        <begin position="1"/>
        <end position="24"/>
    </location>
</feature>
<dbReference type="InterPro" id="IPR001810">
    <property type="entry name" value="F-box_dom"/>
</dbReference>
<evidence type="ECO:0000313" key="3">
    <source>
        <dbReference type="EMBL" id="ELR19119.1"/>
    </source>
</evidence>
<reference evidence="3 4" key="1">
    <citation type="journal article" date="2013" name="Genome Biol.">
        <title>Genome of Acanthamoeba castellanii highlights extensive lateral gene transfer and early evolution of tyrosine kinase signaling.</title>
        <authorList>
            <person name="Clarke M."/>
            <person name="Lohan A.J."/>
            <person name="Liu B."/>
            <person name="Lagkouvardos I."/>
            <person name="Roy S."/>
            <person name="Zafar N."/>
            <person name="Bertelli C."/>
            <person name="Schilde C."/>
            <person name="Kianianmomeni A."/>
            <person name="Burglin T.R."/>
            <person name="Frech C."/>
            <person name="Turcotte B."/>
            <person name="Kopec K.O."/>
            <person name="Synnott J.M."/>
            <person name="Choo C."/>
            <person name="Paponov I."/>
            <person name="Finkler A."/>
            <person name="Soon Heng Tan C."/>
            <person name="Hutchins A.P."/>
            <person name="Weinmeier T."/>
            <person name="Rattei T."/>
            <person name="Chu J.S."/>
            <person name="Gimenez G."/>
            <person name="Irimia M."/>
            <person name="Rigden D.J."/>
            <person name="Fitzpatrick D.A."/>
            <person name="Lorenzo-Morales J."/>
            <person name="Bateman A."/>
            <person name="Chiu C.H."/>
            <person name="Tang P."/>
            <person name="Hegemann P."/>
            <person name="Fromm H."/>
            <person name="Raoult D."/>
            <person name="Greub G."/>
            <person name="Miranda-Saavedra D."/>
            <person name="Chen N."/>
            <person name="Nash P."/>
            <person name="Ginger M.L."/>
            <person name="Horn M."/>
            <person name="Schaap P."/>
            <person name="Caler L."/>
            <person name="Loftus B."/>
        </authorList>
    </citation>
    <scope>NUCLEOTIDE SEQUENCE [LARGE SCALE GENOMIC DNA]</scope>
    <source>
        <strain evidence="3 4">Neff</strain>
    </source>
</reference>
<dbReference type="AlphaFoldDB" id="L8H0X5"/>
<dbReference type="Gene3D" id="1.20.1280.50">
    <property type="match status" value="1"/>
</dbReference>
<proteinExistence type="predicted"/>
<name>L8H0X5_ACACF</name>
<evidence type="ECO:0000256" key="1">
    <source>
        <dbReference type="SAM" id="MobiDB-lite"/>
    </source>
</evidence>
<organism evidence="3 4">
    <name type="scientific">Acanthamoeba castellanii (strain ATCC 30010 / Neff)</name>
    <dbReference type="NCBI Taxonomy" id="1257118"/>
    <lineage>
        <taxon>Eukaryota</taxon>
        <taxon>Amoebozoa</taxon>
        <taxon>Discosea</taxon>
        <taxon>Longamoebia</taxon>
        <taxon>Centramoebida</taxon>
        <taxon>Acanthamoebidae</taxon>
        <taxon>Acanthamoeba</taxon>
    </lineage>
</organism>